<sequence length="180" mass="19994">MGIPALIKCFFVVECVIFGPFALHHYLACANTKQLEHLSSNRVAWLVLHSGEMLHGVGALLVLFVVLNALIINEVSTIELEIILLAHSLWLGTIIAFWPLAKDAAILHIPLWCGAAAVCFSYVESWSLVLDAFVIVYGRVKYKSDVYPNIISGGDYAADMARFREFCLGHDREDPKYTAV</sequence>
<dbReference type="Proteomes" id="UP000789595">
    <property type="component" value="Unassembled WGS sequence"/>
</dbReference>
<protein>
    <submittedName>
        <fullName evidence="2">Uncharacterized protein</fullName>
    </submittedName>
</protein>
<evidence type="ECO:0000256" key="1">
    <source>
        <dbReference type="SAM" id="Phobius"/>
    </source>
</evidence>
<dbReference type="EMBL" id="CAKKNE010000005">
    <property type="protein sequence ID" value="CAH0377894.1"/>
    <property type="molecule type" value="Genomic_DNA"/>
</dbReference>
<name>A0A8J2SYD7_9STRA</name>
<keyword evidence="1" id="KW-0472">Membrane</keyword>
<feature type="transmembrane region" description="Helical" evidence="1">
    <location>
        <begin position="82"/>
        <end position="101"/>
    </location>
</feature>
<dbReference type="AlphaFoldDB" id="A0A8J2SYD7"/>
<feature type="transmembrane region" description="Helical" evidence="1">
    <location>
        <begin position="43"/>
        <end position="70"/>
    </location>
</feature>
<comment type="caution">
    <text evidence="2">The sequence shown here is derived from an EMBL/GenBank/DDBJ whole genome shotgun (WGS) entry which is preliminary data.</text>
</comment>
<keyword evidence="3" id="KW-1185">Reference proteome</keyword>
<keyword evidence="1" id="KW-1133">Transmembrane helix</keyword>
<organism evidence="2 3">
    <name type="scientific">Pelagomonas calceolata</name>
    <dbReference type="NCBI Taxonomy" id="35677"/>
    <lineage>
        <taxon>Eukaryota</taxon>
        <taxon>Sar</taxon>
        <taxon>Stramenopiles</taxon>
        <taxon>Ochrophyta</taxon>
        <taxon>Pelagophyceae</taxon>
        <taxon>Pelagomonadales</taxon>
        <taxon>Pelagomonadaceae</taxon>
        <taxon>Pelagomonas</taxon>
    </lineage>
</organism>
<keyword evidence="1" id="KW-0812">Transmembrane</keyword>
<proteinExistence type="predicted"/>
<accession>A0A8J2SYD7</accession>
<reference evidence="2" key="1">
    <citation type="submission" date="2021-11" db="EMBL/GenBank/DDBJ databases">
        <authorList>
            <consortium name="Genoscope - CEA"/>
            <person name="William W."/>
        </authorList>
    </citation>
    <scope>NUCLEOTIDE SEQUENCE</scope>
</reference>
<feature type="transmembrane region" description="Helical" evidence="1">
    <location>
        <begin position="5"/>
        <end position="23"/>
    </location>
</feature>
<gene>
    <name evidence="2" type="ORF">PECAL_5P24150</name>
</gene>
<evidence type="ECO:0000313" key="2">
    <source>
        <dbReference type="EMBL" id="CAH0377894.1"/>
    </source>
</evidence>
<feature type="transmembrane region" description="Helical" evidence="1">
    <location>
        <begin position="107"/>
        <end position="137"/>
    </location>
</feature>
<evidence type="ECO:0000313" key="3">
    <source>
        <dbReference type="Proteomes" id="UP000789595"/>
    </source>
</evidence>
<dbReference type="OrthoDB" id="10429711at2759"/>